<evidence type="ECO:0000313" key="3">
    <source>
        <dbReference type="Proteomes" id="UP000256530"/>
    </source>
</evidence>
<organism evidence="1">
    <name type="scientific">Bacillus mycoides</name>
    <dbReference type="NCBI Taxonomy" id="1405"/>
    <lineage>
        <taxon>Bacteria</taxon>
        <taxon>Bacillati</taxon>
        <taxon>Bacillota</taxon>
        <taxon>Bacilli</taxon>
        <taxon>Bacillales</taxon>
        <taxon>Bacillaceae</taxon>
        <taxon>Bacillus</taxon>
        <taxon>Bacillus cereus group</taxon>
    </lineage>
</organism>
<evidence type="ECO:0000313" key="2">
    <source>
        <dbReference type="EMBL" id="REF29059.1"/>
    </source>
</evidence>
<dbReference type="AlphaFoldDB" id="C2Y2Y0"/>
<dbReference type="EMBL" id="QTTY01000021">
    <property type="protein sequence ID" value="REF29059.1"/>
    <property type="molecule type" value="Genomic_DNA"/>
</dbReference>
<proteinExistence type="predicted"/>
<accession>C2Y2Y0</accession>
<protein>
    <submittedName>
        <fullName evidence="1">Uncharacterized protein</fullName>
    </submittedName>
</protein>
<comment type="caution">
    <text evidence="1">The sequence shown here is derived from an EMBL/GenBank/DDBJ whole genome shotgun (WGS) entry which is preliminary data.</text>
</comment>
<dbReference type="Proteomes" id="UP000256530">
    <property type="component" value="Unassembled WGS sequence"/>
</dbReference>
<dbReference type="EMBL" id="ACMP01000158">
    <property type="protein sequence ID" value="EEL67742.1"/>
    <property type="molecule type" value="Genomic_DNA"/>
</dbReference>
<dbReference type="HOGENOM" id="CLU_2894378_0_0_9"/>
<dbReference type="RefSeq" id="WP_002069016.1">
    <property type="nucleotide sequence ID" value="NZ_CM000737.1"/>
</dbReference>
<reference evidence="1" key="1">
    <citation type="journal article" date="2012" name="Genome Res.">
        <title>Genomic characterization of the Bacillus cereus sensu lato species: Backdrop to the evolution of Bacillus anthracis.</title>
        <authorList>
            <person name="Zwick M.E."/>
            <person name="Joseph S.J."/>
            <person name="Didelot X."/>
            <person name="Chen P.E."/>
            <person name="Bishop-Lilly K.A."/>
            <person name="Stewart A.C."/>
            <person name="Willner K."/>
            <person name="Nolan N."/>
            <person name="Lentz S."/>
            <person name="Thomason M.K."/>
            <person name="Sozhamannan S."/>
            <person name="Mateczun A.J."/>
            <person name="Du L."/>
            <person name="Read T.D."/>
        </authorList>
    </citation>
    <scope>NUCLEOTIDE SEQUENCE [LARGE SCALE GENOMIC DNA]</scope>
    <source>
        <strain evidence="1">AH603</strain>
    </source>
</reference>
<sequence>MGREVLFDNQSVILKLSGVTGFFALKLKLEIPYNTIKNVYVQGQKYLNFDVFVEAKNYKLNV</sequence>
<reference evidence="2 3" key="2">
    <citation type="submission" date="2018-08" db="EMBL/GenBank/DDBJ databases">
        <title>Freshwater and sediment microbial communities from various areas in North America, analyzing microbe dynamics in response to fracking.</title>
        <authorList>
            <person name="Lamendella R."/>
        </authorList>
    </citation>
    <scope>NUCLEOTIDE SEQUENCE [LARGE SCALE GENOMIC DNA]</scope>
    <source>
        <strain evidence="2 3">DB-1</strain>
    </source>
</reference>
<gene>
    <name evidence="1" type="ORF">bcere0026_53270</name>
    <name evidence="2" type="ORF">DET55_12183</name>
</gene>
<evidence type="ECO:0000313" key="1">
    <source>
        <dbReference type="EMBL" id="EEL67742.1"/>
    </source>
</evidence>
<dbReference type="Proteomes" id="UP000001753">
    <property type="component" value="Chromosome"/>
</dbReference>
<name>C2Y2Y0_BACMY</name>